<organism evidence="2 3">
    <name type="scientific">Poecilia reticulata</name>
    <name type="common">Guppy</name>
    <name type="synonym">Acanthophacelus reticulatus</name>
    <dbReference type="NCBI Taxonomy" id="8081"/>
    <lineage>
        <taxon>Eukaryota</taxon>
        <taxon>Metazoa</taxon>
        <taxon>Chordata</taxon>
        <taxon>Craniata</taxon>
        <taxon>Vertebrata</taxon>
        <taxon>Euteleostomi</taxon>
        <taxon>Actinopterygii</taxon>
        <taxon>Neopterygii</taxon>
        <taxon>Teleostei</taxon>
        <taxon>Neoteleostei</taxon>
        <taxon>Acanthomorphata</taxon>
        <taxon>Ovalentaria</taxon>
        <taxon>Atherinomorphae</taxon>
        <taxon>Cyprinodontiformes</taxon>
        <taxon>Poeciliidae</taxon>
        <taxon>Poeciliinae</taxon>
        <taxon>Poecilia</taxon>
    </lineage>
</organism>
<dbReference type="InterPro" id="IPR016187">
    <property type="entry name" value="CTDL_fold"/>
</dbReference>
<keyword evidence="3" id="KW-1185">Reference proteome</keyword>
<evidence type="ECO:0000313" key="3">
    <source>
        <dbReference type="Proteomes" id="UP000242638"/>
    </source>
</evidence>
<reference evidence="2" key="3">
    <citation type="submission" date="2025-09" db="UniProtKB">
        <authorList>
            <consortium name="Ensembl"/>
        </authorList>
    </citation>
    <scope>IDENTIFICATION</scope>
    <source>
        <strain evidence="2">Guanapo</strain>
    </source>
</reference>
<dbReference type="Proteomes" id="UP000242638">
    <property type="component" value="Unassembled WGS sequence"/>
</dbReference>
<dbReference type="PANTHER" id="PTHR22803">
    <property type="entry name" value="MANNOSE, PHOSPHOLIPASE, LECTIN RECEPTOR RELATED"/>
    <property type="match status" value="1"/>
</dbReference>
<dbReference type="InterPro" id="IPR001304">
    <property type="entry name" value="C-type_lectin-like"/>
</dbReference>
<dbReference type="SMART" id="SM00034">
    <property type="entry name" value="CLECT"/>
    <property type="match status" value="1"/>
</dbReference>
<dbReference type="PROSITE" id="PS50041">
    <property type="entry name" value="C_TYPE_LECTIN_2"/>
    <property type="match status" value="1"/>
</dbReference>
<dbReference type="AlphaFoldDB" id="A0A3P9NBV5"/>
<dbReference type="Gene3D" id="3.10.100.10">
    <property type="entry name" value="Mannose-Binding Protein A, subunit A"/>
    <property type="match status" value="1"/>
</dbReference>
<dbReference type="OMA" id="MEINFTD"/>
<dbReference type="Ensembl" id="ENSPRET00000007098.1">
    <property type="protein sequence ID" value="ENSPREP00000007008.1"/>
    <property type="gene ID" value="ENSPREG00000004810.1"/>
</dbReference>
<sequence>QASQLNFYTVSGVKITLIVGCIYLLSSHFPVDICVGCQEGWTWFEGRCFHYVATKMSWGDAEKFCLTSGANLASFHTVAEYNFIRDFVYKSSGKYTQSWVGAYDSIEEGNWLWSDGSKFLFHHWGKGQPNNANGNEDCMEINFTDFVNDRNCAMKLPFICARPIKPSYAF</sequence>
<dbReference type="GeneTree" id="ENSGT01150000286973"/>
<evidence type="ECO:0000259" key="1">
    <source>
        <dbReference type="PROSITE" id="PS50041"/>
    </source>
</evidence>
<dbReference type="SUPFAM" id="SSF56436">
    <property type="entry name" value="C-type lectin-like"/>
    <property type="match status" value="1"/>
</dbReference>
<dbReference type="PRINTS" id="PR01504">
    <property type="entry name" value="PNCREATITSAP"/>
</dbReference>
<reference evidence="3" key="1">
    <citation type="submission" date="2013-11" db="EMBL/GenBank/DDBJ databases">
        <title>The genomic landscape of the Guanapo guppy.</title>
        <authorList>
            <person name="Kuenstner A."/>
            <person name="Dreyer C."/>
        </authorList>
    </citation>
    <scope>NUCLEOTIDE SEQUENCE</scope>
    <source>
        <strain evidence="3">Guanapo</strain>
    </source>
</reference>
<name>A0A3P9NBV5_POERE</name>
<dbReference type="Pfam" id="PF00059">
    <property type="entry name" value="Lectin_C"/>
    <property type="match status" value="1"/>
</dbReference>
<accession>A0A3P9NBV5</accession>
<dbReference type="InterPro" id="IPR050111">
    <property type="entry name" value="C-type_lectin/snaclec_domain"/>
</dbReference>
<proteinExistence type="predicted"/>
<dbReference type="InterPro" id="IPR016186">
    <property type="entry name" value="C-type_lectin-like/link_sf"/>
</dbReference>
<protein>
    <recommendedName>
        <fullName evidence="1">C-type lectin domain-containing protein</fullName>
    </recommendedName>
</protein>
<reference evidence="2" key="2">
    <citation type="submission" date="2025-08" db="UniProtKB">
        <authorList>
            <consortium name="Ensembl"/>
        </authorList>
    </citation>
    <scope>IDENTIFICATION</scope>
    <source>
        <strain evidence="2">Guanapo</strain>
    </source>
</reference>
<feature type="domain" description="C-type lectin" evidence="1">
    <location>
        <begin position="44"/>
        <end position="161"/>
    </location>
</feature>
<evidence type="ECO:0000313" key="2">
    <source>
        <dbReference type="Ensembl" id="ENSPREP00000007008.1"/>
    </source>
</evidence>